<feature type="region of interest" description="Disordered" evidence="1">
    <location>
        <begin position="233"/>
        <end position="266"/>
    </location>
</feature>
<name>A0A921F4V0_9ACTN</name>
<proteinExistence type="predicted"/>
<feature type="compositionally biased region" description="Pro residues" evidence="1">
    <location>
        <begin position="246"/>
        <end position="259"/>
    </location>
</feature>
<evidence type="ECO:0000256" key="1">
    <source>
        <dbReference type="SAM" id="MobiDB-lite"/>
    </source>
</evidence>
<evidence type="ECO:0000313" key="4">
    <source>
        <dbReference type="Proteomes" id="UP000776650"/>
    </source>
</evidence>
<evidence type="ECO:0008006" key="5">
    <source>
        <dbReference type="Google" id="ProtNLM"/>
    </source>
</evidence>
<dbReference type="Proteomes" id="UP000776650">
    <property type="component" value="Unassembled WGS sequence"/>
</dbReference>
<feature type="chain" id="PRO_5036719733" description="Lipoprotein" evidence="2">
    <location>
        <begin position="23"/>
        <end position="266"/>
    </location>
</feature>
<comment type="caution">
    <text evidence="3">The sequence shown here is derived from an EMBL/GenBank/DDBJ whole genome shotgun (WGS) entry which is preliminary data.</text>
</comment>
<dbReference type="PROSITE" id="PS51257">
    <property type="entry name" value="PROKAR_LIPOPROTEIN"/>
    <property type="match status" value="1"/>
</dbReference>
<organism evidence="3 4">
    <name type="scientific">Dietzia timorensis</name>
    <dbReference type="NCBI Taxonomy" id="499555"/>
    <lineage>
        <taxon>Bacteria</taxon>
        <taxon>Bacillati</taxon>
        <taxon>Actinomycetota</taxon>
        <taxon>Actinomycetes</taxon>
        <taxon>Mycobacteriales</taxon>
        <taxon>Dietziaceae</taxon>
        <taxon>Dietzia</taxon>
    </lineage>
</organism>
<gene>
    <name evidence="3" type="ORF">K8V11_05640</name>
</gene>
<keyword evidence="2" id="KW-0732">Signal</keyword>
<feature type="signal peptide" evidence="2">
    <location>
        <begin position="1"/>
        <end position="22"/>
    </location>
</feature>
<dbReference type="AlphaFoldDB" id="A0A921F4V0"/>
<protein>
    <recommendedName>
        <fullName evidence="5">Lipoprotein</fullName>
    </recommendedName>
</protein>
<dbReference type="EMBL" id="DYXM01000103">
    <property type="protein sequence ID" value="HJE90473.1"/>
    <property type="molecule type" value="Genomic_DNA"/>
</dbReference>
<evidence type="ECO:0000313" key="3">
    <source>
        <dbReference type="EMBL" id="HJE90473.1"/>
    </source>
</evidence>
<reference evidence="3" key="1">
    <citation type="journal article" date="2021" name="PeerJ">
        <title>Extensive microbial diversity within the chicken gut microbiome revealed by metagenomics and culture.</title>
        <authorList>
            <person name="Gilroy R."/>
            <person name="Ravi A."/>
            <person name="Getino M."/>
            <person name="Pursley I."/>
            <person name="Horton D.L."/>
            <person name="Alikhan N.F."/>
            <person name="Baker D."/>
            <person name="Gharbi K."/>
            <person name="Hall N."/>
            <person name="Watson M."/>
            <person name="Adriaenssens E.M."/>
            <person name="Foster-Nyarko E."/>
            <person name="Jarju S."/>
            <person name="Secka A."/>
            <person name="Antonio M."/>
            <person name="Oren A."/>
            <person name="Chaudhuri R.R."/>
            <person name="La Ragione R."/>
            <person name="Hildebrand F."/>
            <person name="Pallen M.J."/>
        </authorList>
    </citation>
    <scope>NUCLEOTIDE SEQUENCE</scope>
    <source>
        <strain evidence="3">ChiGjej1B1-18357</strain>
    </source>
</reference>
<reference evidence="3" key="2">
    <citation type="submission" date="2021-09" db="EMBL/GenBank/DDBJ databases">
        <authorList>
            <person name="Gilroy R."/>
        </authorList>
    </citation>
    <scope>NUCLEOTIDE SEQUENCE</scope>
    <source>
        <strain evidence="3">ChiGjej1B1-18357</strain>
    </source>
</reference>
<accession>A0A921F4V0</accession>
<evidence type="ECO:0000256" key="2">
    <source>
        <dbReference type="SAM" id="SignalP"/>
    </source>
</evidence>
<dbReference type="RefSeq" id="WP_303911536.1">
    <property type="nucleotide sequence ID" value="NZ_DYXM01000103.1"/>
</dbReference>
<sequence>MLLKRGAVLIALFVSSVLSASACSVVQEGAYLSSQEAITDGTSATPEKQRYATNYIWHKSDGFDPTSSLGTFVRAYVESMLRMLMDGGKSALFPGAEDATKFDTALLERVAIDHPVGPSGRRGAKDLHVLAVNETDSGSEVIVCEDPSGVAEKIGNGQWQARGTETHTRVRISRLVIDNVGDSPPSNVVGTAQYPPESVFGDWKALEYQPMLGLDSAEGRGIDFESRCLVEIGKERTPSSASDPIVPEPPVEAPSPVPGWPEGEPN</sequence>